<protein>
    <recommendedName>
        <fullName evidence="2">Nephrocystin 3-like N-terminal domain-containing protein</fullName>
    </recommendedName>
</protein>
<accession>A0A7U2FKK1</accession>
<dbReference type="Proteomes" id="UP000663193">
    <property type="component" value="Chromosome 18"/>
</dbReference>
<dbReference type="InterPro" id="IPR027417">
    <property type="entry name" value="P-loop_NTPase"/>
</dbReference>
<sequence>METSRRIKIKNKLATLLSKLNPWSKRSAGPPAGPATPVTTAVASRTTSISAQQHDFAVPQPDVSGTASSLLPSLSRTTTPRIVTPALAVNSSPTRQHDAATVDDHDQEKMTVSDVAAVNTAVANVQSIPESTGESDSRFWDAALKNLQSKDEAAYNKLVERRRKDDVLADNVSKGLKRCFETYVTNHKASTPGKRRDFVATEKLFISLAAFEPTKAAALVLRTFYYVFSVSIGLSDLQHNIVEYEAKVTHIIWACDRDSKKHLAKIRHTSSDHNQVEKSLIELYEWILKFEVWLGDICNKSDLKSAFSSEANASRLKELQASIAESESRWKSNLDDFKNTEVEHEKICDWISERPKPDLATMCERVSLKDFPKCGQWLVDMESYKSWEAGDLAVLWIEGTVGTGKTSLMTRIIQQHQTEVSIRNGRRFAYFYCTNSDQSSTLAVLRSILRQLVYDPEDGNLVHEAYNMYNVRERPDFNTIKQCTQLFSSVLDAGVKVRIFIDALDESQDWKDLLNTLWNIAGPSCITGKFQLFLTGQAYARVNEKFSMAKNINVTKDRTRREMRHYISERIESCPTDERPVKGTCPELEKRLVDTLCNKADGMFLWAKLQLTFFLNAKPPIIFPQDFNQHIESLEELLVNASSLKDIYARILARNSGAGTYARKTAEFILQWMICTFRPLDEALLTQTLAVTNLSLKEQPGQETYPKVKPAQYLPLVQDLVISGAGGSLVFTHSTVREYLQEIHKAVYSNYACHARVAAVCLDFLTKPRQAMGGYIRLIQDPERQEYMFRHTATKDNWALYAFNYFDKHYKASSVEQRQEQGVHSLLITWVVEQGCDFQLSDWLEAKGRRSGIIAEELEYMVVLGAVDIAEALLSSSKHDACCKSHESIHRCLKLVKYACRGRKDLFHLLAELLCDDRQYQTDDMIYSALQTVQEIFRTSIPAKHVDKKVVAELLKIAIRIPAGSCSVYSQALKVAANYHDKEALAQLHQKALILPLQGGAFLFEALLVAVKSKDEKMVGRLMGEIRKHHLEHGYFVLDALAVAAENRCTEIVKALLEPATKEVFSGRIHKSLQDLVDRSARPELREKEDHCSINTFLRKKIESVARAELDVAAITGKQQKVIKVLEGKLYDFENLVSATSLAVNHGHVDVVRLLLHTGRTHGHVLEESMLEVYRVDAHKRGYAGIRNTLGLYFEYTSQHLNGLEMLKRERERKRERRERAQGGRVG</sequence>
<feature type="domain" description="Nephrocystin 3-like N-terminal" evidence="2">
    <location>
        <begin position="374"/>
        <end position="535"/>
    </location>
</feature>
<dbReference type="SUPFAM" id="SSF52540">
    <property type="entry name" value="P-loop containing nucleoside triphosphate hydrolases"/>
    <property type="match status" value="1"/>
</dbReference>
<keyword evidence="1" id="KW-0677">Repeat</keyword>
<keyword evidence="4" id="KW-1185">Reference proteome</keyword>
<gene>
    <name evidence="3" type="ORF">JI435_108950</name>
</gene>
<organism evidence="3 4">
    <name type="scientific">Phaeosphaeria nodorum (strain SN15 / ATCC MYA-4574 / FGSC 10173)</name>
    <name type="common">Glume blotch fungus</name>
    <name type="synonym">Parastagonospora nodorum</name>
    <dbReference type="NCBI Taxonomy" id="321614"/>
    <lineage>
        <taxon>Eukaryota</taxon>
        <taxon>Fungi</taxon>
        <taxon>Dikarya</taxon>
        <taxon>Ascomycota</taxon>
        <taxon>Pezizomycotina</taxon>
        <taxon>Dothideomycetes</taxon>
        <taxon>Pleosporomycetidae</taxon>
        <taxon>Pleosporales</taxon>
        <taxon>Pleosporineae</taxon>
        <taxon>Phaeosphaeriaceae</taxon>
        <taxon>Parastagonospora</taxon>
    </lineage>
</organism>
<dbReference type="InterPro" id="IPR036770">
    <property type="entry name" value="Ankyrin_rpt-contain_sf"/>
</dbReference>
<evidence type="ECO:0000256" key="1">
    <source>
        <dbReference type="ARBA" id="ARBA00022737"/>
    </source>
</evidence>
<dbReference type="EMBL" id="CP069040">
    <property type="protein sequence ID" value="QRD04976.1"/>
    <property type="molecule type" value="Genomic_DNA"/>
</dbReference>
<evidence type="ECO:0000313" key="4">
    <source>
        <dbReference type="Proteomes" id="UP000663193"/>
    </source>
</evidence>
<dbReference type="Gene3D" id="1.25.40.20">
    <property type="entry name" value="Ankyrin repeat-containing domain"/>
    <property type="match status" value="1"/>
</dbReference>
<reference evidence="4" key="1">
    <citation type="journal article" date="2021" name="BMC Genomics">
        <title>Chromosome-level genome assembly and manually-curated proteome of model necrotroph Parastagonospora nodorum Sn15 reveals a genome-wide trove of candidate effector homologs, and redundancy of virulence-related functions within an accessory chromosome.</title>
        <authorList>
            <person name="Bertazzoni S."/>
            <person name="Jones D.A.B."/>
            <person name="Phan H.T."/>
            <person name="Tan K.-C."/>
            <person name="Hane J.K."/>
        </authorList>
    </citation>
    <scope>NUCLEOTIDE SEQUENCE [LARGE SCALE GENOMIC DNA]</scope>
    <source>
        <strain evidence="4">SN15 / ATCC MYA-4574 / FGSC 10173)</strain>
    </source>
</reference>
<name>A0A7U2FKK1_PHANO</name>
<dbReference type="Gene3D" id="3.40.50.300">
    <property type="entry name" value="P-loop containing nucleotide triphosphate hydrolases"/>
    <property type="match status" value="1"/>
</dbReference>
<dbReference type="PANTHER" id="PTHR10039">
    <property type="entry name" value="AMELOGENIN"/>
    <property type="match status" value="1"/>
</dbReference>
<dbReference type="Pfam" id="PF24883">
    <property type="entry name" value="NPHP3_N"/>
    <property type="match status" value="1"/>
</dbReference>
<dbReference type="VEuPathDB" id="FungiDB:JI435_108950"/>
<dbReference type="PANTHER" id="PTHR10039:SF14">
    <property type="entry name" value="NACHT DOMAIN-CONTAINING PROTEIN"/>
    <property type="match status" value="1"/>
</dbReference>
<dbReference type="OrthoDB" id="3946129at2759"/>
<evidence type="ECO:0000259" key="2">
    <source>
        <dbReference type="Pfam" id="PF24883"/>
    </source>
</evidence>
<dbReference type="InterPro" id="IPR056884">
    <property type="entry name" value="NPHP3-like_N"/>
</dbReference>
<evidence type="ECO:0000313" key="3">
    <source>
        <dbReference type="EMBL" id="QRD04976.1"/>
    </source>
</evidence>
<dbReference type="AlphaFoldDB" id="A0A7U2FKK1"/>
<proteinExistence type="predicted"/>